<dbReference type="InterPro" id="IPR036388">
    <property type="entry name" value="WH-like_DNA-bd_sf"/>
</dbReference>
<dbReference type="InterPro" id="IPR041118">
    <property type="entry name" value="Rx_N"/>
</dbReference>
<protein>
    <submittedName>
        <fullName evidence="11">Uncharacterized protein</fullName>
    </submittedName>
</protein>
<dbReference type="FunFam" id="1.10.10.10:FF:000322">
    <property type="entry name" value="Probable disease resistance protein At1g63360"/>
    <property type="match status" value="1"/>
</dbReference>
<dbReference type="InterPro" id="IPR056789">
    <property type="entry name" value="LRR_R13L1-DRL21"/>
</dbReference>
<dbReference type="SUPFAM" id="SSF52540">
    <property type="entry name" value="P-loop containing nucleoside triphosphate hydrolases"/>
    <property type="match status" value="1"/>
</dbReference>
<evidence type="ECO:0000256" key="6">
    <source>
        <dbReference type="ARBA" id="ARBA00022840"/>
    </source>
</evidence>
<organism evidence="11 12">
    <name type="scientific">Cinchona calisaya</name>
    <dbReference type="NCBI Taxonomy" id="153742"/>
    <lineage>
        <taxon>Eukaryota</taxon>
        <taxon>Viridiplantae</taxon>
        <taxon>Streptophyta</taxon>
        <taxon>Embryophyta</taxon>
        <taxon>Tracheophyta</taxon>
        <taxon>Spermatophyta</taxon>
        <taxon>Magnoliopsida</taxon>
        <taxon>eudicotyledons</taxon>
        <taxon>Gunneridae</taxon>
        <taxon>Pentapetalae</taxon>
        <taxon>asterids</taxon>
        <taxon>lamiids</taxon>
        <taxon>Gentianales</taxon>
        <taxon>Rubiaceae</taxon>
        <taxon>Cinchonoideae</taxon>
        <taxon>Cinchoneae</taxon>
        <taxon>Cinchona</taxon>
    </lineage>
</organism>
<evidence type="ECO:0000256" key="2">
    <source>
        <dbReference type="ARBA" id="ARBA00022614"/>
    </source>
</evidence>
<dbReference type="Gene3D" id="3.80.10.10">
    <property type="entry name" value="Ribonuclease Inhibitor"/>
    <property type="match status" value="3"/>
</dbReference>
<reference evidence="11 12" key="1">
    <citation type="submission" date="2024-11" db="EMBL/GenBank/DDBJ databases">
        <title>A near-complete genome assembly of Cinchona calisaya.</title>
        <authorList>
            <person name="Lian D.C."/>
            <person name="Zhao X.W."/>
            <person name="Wei L."/>
        </authorList>
    </citation>
    <scope>NUCLEOTIDE SEQUENCE [LARGE SCALE GENOMIC DNA]</scope>
    <source>
        <tissue evidence="11">Nenye</tissue>
    </source>
</reference>
<evidence type="ECO:0000259" key="10">
    <source>
        <dbReference type="Pfam" id="PF25019"/>
    </source>
</evidence>
<dbReference type="InterPro" id="IPR027417">
    <property type="entry name" value="P-loop_NTPase"/>
</dbReference>
<dbReference type="PANTHER" id="PTHR36766:SF70">
    <property type="entry name" value="DISEASE RESISTANCE PROTEIN RGA4"/>
    <property type="match status" value="1"/>
</dbReference>
<evidence type="ECO:0000313" key="11">
    <source>
        <dbReference type="EMBL" id="KAL3497625.1"/>
    </source>
</evidence>
<dbReference type="EMBL" id="JBJUIK010000017">
    <property type="protein sequence ID" value="KAL3497625.1"/>
    <property type="molecule type" value="Genomic_DNA"/>
</dbReference>
<dbReference type="Pfam" id="PF25019">
    <property type="entry name" value="LRR_R13L1-DRL21"/>
    <property type="match status" value="2"/>
</dbReference>
<keyword evidence="5" id="KW-0611">Plant defense</keyword>
<accession>A0ABD2XUM0</accession>
<dbReference type="InterPro" id="IPR032675">
    <property type="entry name" value="LRR_dom_sf"/>
</dbReference>
<keyword evidence="4" id="KW-0547">Nucleotide-binding</keyword>
<feature type="domain" description="Disease resistance protein winged helix" evidence="9">
    <location>
        <begin position="431"/>
        <end position="503"/>
    </location>
</feature>
<keyword evidence="6" id="KW-0067">ATP-binding</keyword>
<evidence type="ECO:0000256" key="1">
    <source>
        <dbReference type="ARBA" id="ARBA00008894"/>
    </source>
</evidence>
<dbReference type="Pfam" id="PF00931">
    <property type="entry name" value="NB-ARC"/>
    <property type="match status" value="1"/>
</dbReference>
<dbReference type="Gene3D" id="1.10.10.10">
    <property type="entry name" value="Winged helix-like DNA-binding domain superfamily/Winged helix DNA-binding domain"/>
    <property type="match status" value="1"/>
</dbReference>
<sequence>MTDAILGAVAEGVLGKLISLPFEEIGLALGVKSELKKLEKKLLMIQALLSDAQSKQLTAPVQLWLKNLESIALDADIVLDEFGYKVLRKKIETRKRDEVRRFFSSSNPFSFRVKMAHKIKNILDSLEEASKEASQIGLRAVKLTNTRPNPGELRLTHPFVDDSEIVGRDGDISSVKRMLTSSVYKKDLPVIAIVGMGGQGKTTLAQLVYKNDAVVRYFDEKIWVCVSNDLKVERLLNEMLQSLTGNKAEMTNWEALVKELQKKLKERRYLLVLDDVWNENQDEWESMRNCLLGIGASKESKIMVTTRSDVVAEVMRTSYCHHLQILSGDSSWMLLENIAFAEGGPTRTQALVDIGKRIVRRCGGVPLAIKAIGGLLYSKKDAWEWSEIDRSTQLWSNPTSSGMNRALSAIKLSYDHLPSLLLEQCFAACSIFPKGTVLNKDKLVQIWMAQGLITSPNGSDLQMEDIGSNYINMLLRRSLLQDPEKDLFNNIRCCKMHDLVHDFSLTVSKNYCCNMEIESHDQTASGSDIEAVHLLLISGKQKRIKQENLKRIPSKLRTLILNGRAYLDDILASCRYLSTLIVQDSEVDVLPTAISKMKLLRYLDITDTKIFRLPDSFTMLYNLQTLRVRYLKELPKGFGNLINLRNFYMARDFSLSGIRQLTNLRTLSVIKVVREAEGFQLEELEYLDNLRGELKISGLEDVSCPESAAKANLWRKSNIESLELRWDKSIGDHNSLEILEGLKPHSNLKSLTIYSFQCSSISSWMVTKNHLSVLCNLVKIELRDLPYCKQIPSLGDLPYLQIIKMDKLGRMECIGNEFYGSKNLDGASSSSNSHEAAVTTLFPALRNLELRYMNELSEWSDAMIQSNSSAIKLFPLLEELHLNDLPKLALVPNLGDLKCLRRLSIDGCENLICLPISKGLKSLQKLIIVGCPNLTSLFSDYSDERLQGFGSIESIQLVCCPNLVGVPEIHSLQSLRQLTIITCDRLLASWTRLETLTSLEDLTIYSCTHFWPTDLQALSNLTSLKIGSYDDDDEPLDYFPWHDPKSGSGTSSSSSGGSSSSINIISNKCFVSLTSLDLRGWRKLKSLPEQIQYISALRDLTIRKFDGLEVLPEWLGNISCLQRLKIWDCNNLKQLPSAKAMKCLTNLQELSMYRCPLLVVRCTTDCTEWHKITHIPNILI</sequence>
<evidence type="ECO:0000256" key="3">
    <source>
        <dbReference type="ARBA" id="ARBA00022737"/>
    </source>
</evidence>
<evidence type="ECO:0000256" key="4">
    <source>
        <dbReference type="ARBA" id="ARBA00022741"/>
    </source>
</evidence>
<comment type="caution">
    <text evidence="11">The sequence shown here is derived from an EMBL/GenBank/DDBJ whole genome shotgun (WGS) entry which is preliminary data.</text>
</comment>
<dbReference type="Gene3D" id="1.20.5.4130">
    <property type="match status" value="1"/>
</dbReference>
<feature type="domain" description="R13L1/DRL21-like LRR repeat region" evidence="10">
    <location>
        <begin position="681"/>
        <end position="807"/>
    </location>
</feature>
<dbReference type="GO" id="GO:0051607">
    <property type="term" value="P:defense response to virus"/>
    <property type="evidence" value="ECO:0007669"/>
    <property type="project" value="UniProtKB-ARBA"/>
</dbReference>
<dbReference type="PANTHER" id="PTHR36766">
    <property type="entry name" value="PLANT BROAD-SPECTRUM MILDEW RESISTANCE PROTEIN RPW8"/>
    <property type="match status" value="1"/>
</dbReference>
<evidence type="ECO:0000256" key="5">
    <source>
        <dbReference type="ARBA" id="ARBA00022821"/>
    </source>
</evidence>
<dbReference type="InterPro" id="IPR058922">
    <property type="entry name" value="WHD_DRP"/>
</dbReference>
<dbReference type="Gene3D" id="1.10.8.430">
    <property type="entry name" value="Helical domain of apoptotic protease-activating factors"/>
    <property type="match status" value="1"/>
</dbReference>
<dbReference type="Gene3D" id="3.40.50.300">
    <property type="entry name" value="P-loop containing nucleotide triphosphate hydrolases"/>
    <property type="match status" value="1"/>
</dbReference>
<evidence type="ECO:0000259" key="9">
    <source>
        <dbReference type="Pfam" id="PF23559"/>
    </source>
</evidence>
<comment type="similarity">
    <text evidence="1">Belongs to the disease resistance NB-LRR family.</text>
</comment>
<name>A0ABD2XUM0_9GENT</name>
<proteinExistence type="inferred from homology"/>
<dbReference type="Pfam" id="PF23559">
    <property type="entry name" value="WHD_DRP"/>
    <property type="match status" value="1"/>
</dbReference>
<dbReference type="InterPro" id="IPR002182">
    <property type="entry name" value="NB-ARC"/>
</dbReference>
<dbReference type="GO" id="GO:0005524">
    <property type="term" value="F:ATP binding"/>
    <property type="evidence" value="ECO:0007669"/>
    <property type="project" value="UniProtKB-KW"/>
</dbReference>
<feature type="domain" description="Disease resistance N-terminal" evidence="8">
    <location>
        <begin position="12"/>
        <end position="96"/>
    </location>
</feature>
<dbReference type="PRINTS" id="PR00364">
    <property type="entry name" value="DISEASERSIST"/>
</dbReference>
<dbReference type="Proteomes" id="UP001630127">
    <property type="component" value="Unassembled WGS sequence"/>
</dbReference>
<keyword evidence="3" id="KW-0677">Repeat</keyword>
<evidence type="ECO:0000259" key="8">
    <source>
        <dbReference type="Pfam" id="PF18052"/>
    </source>
</evidence>
<dbReference type="SUPFAM" id="SSF52058">
    <property type="entry name" value="L domain-like"/>
    <property type="match status" value="2"/>
</dbReference>
<dbReference type="Pfam" id="PF18052">
    <property type="entry name" value="Rx_N"/>
    <property type="match status" value="1"/>
</dbReference>
<feature type="domain" description="R13L1/DRL21-like LRR repeat region" evidence="10">
    <location>
        <begin position="1090"/>
        <end position="1148"/>
    </location>
</feature>
<dbReference type="FunFam" id="3.40.50.300:FF:001091">
    <property type="entry name" value="Probable disease resistance protein At1g61300"/>
    <property type="match status" value="1"/>
</dbReference>
<dbReference type="InterPro" id="IPR042197">
    <property type="entry name" value="Apaf_helical"/>
</dbReference>
<keyword evidence="12" id="KW-1185">Reference proteome</keyword>
<keyword evidence="2" id="KW-0433">Leucine-rich repeat</keyword>
<evidence type="ECO:0000259" key="7">
    <source>
        <dbReference type="Pfam" id="PF00931"/>
    </source>
</evidence>
<evidence type="ECO:0000313" key="12">
    <source>
        <dbReference type="Proteomes" id="UP001630127"/>
    </source>
</evidence>
<gene>
    <name evidence="11" type="ORF">ACH5RR_040357</name>
</gene>
<feature type="domain" description="NB-ARC" evidence="7">
    <location>
        <begin position="183"/>
        <end position="341"/>
    </location>
</feature>
<dbReference type="AlphaFoldDB" id="A0ABD2XUM0"/>